<keyword evidence="2" id="KW-1003">Cell membrane</keyword>
<accession>A0ABQ9W5P3</accession>
<evidence type="ECO:0000256" key="2">
    <source>
        <dbReference type="ARBA" id="ARBA00022475"/>
    </source>
</evidence>
<sequence>MAEDVTYRYNQYDLWNETPGSHQLWKELIIPQYQMLVTSLLFFIFILPLAIITGCYNLVALKLRERQLVRFSQPFQVHATVVIAFFLCWLPLQVSLQLDFTSRQEDKEDLSQMTLLISPLALSMAFINSCLNPILYIFIEHDFWEHFLHSLPASLEWAVSEEPDSSLNPSS</sequence>
<feature type="transmembrane region" description="Helical" evidence="16">
    <location>
        <begin position="40"/>
        <end position="63"/>
    </location>
</feature>
<keyword evidence="7 16" id="KW-0472">Membrane</keyword>
<keyword evidence="4 16" id="KW-0812">Transmembrane</keyword>
<keyword evidence="9" id="KW-0675">Receptor</keyword>
<evidence type="ECO:0000256" key="13">
    <source>
        <dbReference type="ARBA" id="ARBA00040817"/>
    </source>
</evidence>
<evidence type="ECO:0000256" key="12">
    <source>
        <dbReference type="ARBA" id="ARBA00025736"/>
    </source>
</evidence>
<evidence type="ECO:0000313" key="19">
    <source>
        <dbReference type="Proteomes" id="UP001266305"/>
    </source>
</evidence>
<evidence type="ECO:0000256" key="11">
    <source>
        <dbReference type="ARBA" id="ARBA00023224"/>
    </source>
</evidence>
<evidence type="ECO:0000256" key="15">
    <source>
        <dbReference type="ARBA" id="ARBA00042498"/>
    </source>
</evidence>
<dbReference type="Pfam" id="PF00001">
    <property type="entry name" value="7tm_1"/>
    <property type="match status" value="1"/>
</dbReference>
<proteinExistence type="inferred from homology"/>
<evidence type="ECO:0000256" key="8">
    <source>
        <dbReference type="ARBA" id="ARBA00023157"/>
    </source>
</evidence>
<evidence type="ECO:0000256" key="3">
    <source>
        <dbReference type="ARBA" id="ARBA00022500"/>
    </source>
</evidence>
<evidence type="ECO:0000259" key="17">
    <source>
        <dbReference type="PROSITE" id="PS50262"/>
    </source>
</evidence>
<comment type="similarity">
    <text evidence="12">Belongs to the chemokine-like receptor (CMKLR) family.</text>
</comment>
<evidence type="ECO:0000256" key="5">
    <source>
        <dbReference type="ARBA" id="ARBA00022989"/>
    </source>
</evidence>
<dbReference type="PRINTS" id="PR00237">
    <property type="entry name" value="GPCRRHODOPSN"/>
</dbReference>
<protein>
    <recommendedName>
        <fullName evidence="13">N-formyl peptide receptor 2</fullName>
    </recommendedName>
    <alternativeName>
        <fullName evidence="15">FMLP-related receptor I</fullName>
    </alternativeName>
    <alternativeName>
        <fullName evidence="14">Formyl peptide receptor-like 1</fullName>
    </alternativeName>
</protein>
<gene>
    <name evidence="18" type="ORF">P7K49_003592</name>
</gene>
<evidence type="ECO:0000256" key="7">
    <source>
        <dbReference type="ARBA" id="ARBA00023136"/>
    </source>
</evidence>
<dbReference type="InterPro" id="IPR000276">
    <property type="entry name" value="GPCR_Rhodpsn"/>
</dbReference>
<keyword evidence="19" id="KW-1185">Reference proteome</keyword>
<comment type="caution">
    <text evidence="18">The sequence shown here is derived from an EMBL/GenBank/DDBJ whole genome shotgun (WGS) entry which is preliminary data.</text>
</comment>
<evidence type="ECO:0000256" key="9">
    <source>
        <dbReference type="ARBA" id="ARBA00023170"/>
    </source>
</evidence>
<organism evidence="18 19">
    <name type="scientific">Saguinus oedipus</name>
    <name type="common">Cotton-top tamarin</name>
    <name type="synonym">Oedipomidas oedipus</name>
    <dbReference type="NCBI Taxonomy" id="9490"/>
    <lineage>
        <taxon>Eukaryota</taxon>
        <taxon>Metazoa</taxon>
        <taxon>Chordata</taxon>
        <taxon>Craniata</taxon>
        <taxon>Vertebrata</taxon>
        <taxon>Euteleostomi</taxon>
        <taxon>Mammalia</taxon>
        <taxon>Eutheria</taxon>
        <taxon>Euarchontoglires</taxon>
        <taxon>Primates</taxon>
        <taxon>Haplorrhini</taxon>
        <taxon>Platyrrhini</taxon>
        <taxon>Cebidae</taxon>
        <taxon>Callitrichinae</taxon>
        <taxon>Saguinus</taxon>
    </lineage>
</organism>
<name>A0ABQ9W5P3_SAGOE</name>
<dbReference type="Proteomes" id="UP001266305">
    <property type="component" value="Unassembled WGS sequence"/>
</dbReference>
<evidence type="ECO:0000256" key="10">
    <source>
        <dbReference type="ARBA" id="ARBA00023180"/>
    </source>
</evidence>
<evidence type="ECO:0000256" key="6">
    <source>
        <dbReference type="ARBA" id="ARBA00023040"/>
    </source>
</evidence>
<feature type="transmembrane region" description="Helical" evidence="16">
    <location>
        <begin position="116"/>
        <end position="139"/>
    </location>
</feature>
<keyword evidence="5 16" id="KW-1133">Transmembrane helix</keyword>
<dbReference type="Gene3D" id="1.20.1070.10">
    <property type="entry name" value="Rhodopsin 7-helix transmembrane proteins"/>
    <property type="match status" value="1"/>
</dbReference>
<keyword evidence="8" id="KW-1015">Disulfide bond</keyword>
<evidence type="ECO:0000256" key="1">
    <source>
        <dbReference type="ARBA" id="ARBA00004651"/>
    </source>
</evidence>
<dbReference type="EMBL" id="JASSZA010000002">
    <property type="protein sequence ID" value="KAK2116706.1"/>
    <property type="molecule type" value="Genomic_DNA"/>
</dbReference>
<evidence type="ECO:0000256" key="16">
    <source>
        <dbReference type="SAM" id="Phobius"/>
    </source>
</evidence>
<dbReference type="InterPro" id="IPR017452">
    <property type="entry name" value="GPCR_Rhodpsn_7TM"/>
</dbReference>
<feature type="transmembrane region" description="Helical" evidence="16">
    <location>
        <begin position="75"/>
        <end position="96"/>
    </location>
</feature>
<feature type="domain" description="G-protein coupled receptors family 1 profile" evidence="17">
    <location>
        <begin position="1"/>
        <end position="136"/>
    </location>
</feature>
<evidence type="ECO:0000256" key="14">
    <source>
        <dbReference type="ARBA" id="ARBA00041653"/>
    </source>
</evidence>
<dbReference type="PANTHER" id="PTHR24225">
    <property type="entry name" value="CHEMOTACTIC RECEPTOR"/>
    <property type="match status" value="1"/>
</dbReference>
<reference evidence="18 19" key="1">
    <citation type="submission" date="2023-05" db="EMBL/GenBank/DDBJ databases">
        <title>B98-5 Cell Line De Novo Hybrid Assembly: An Optical Mapping Approach.</title>
        <authorList>
            <person name="Kananen K."/>
            <person name="Auerbach J.A."/>
            <person name="Kautto E."/>
            <person name="Blachly J.S."/>
        </authorList>
    </citation>
    <scope>NUCLEOTIDE SEQUENCE [LARGE SCALE GENOMIC DNA]</scope>
    <source>
        <strain evidence="18">B95-8</strain>
        <tissue evidence="18">Cell line</tissue>
    </source>
</reference>
<keyword evidence="3" id="KW-0145">Chemotaxis</keyword>
<dbReference type="PROSITE" id="PS50262">
    <property type="entry name" value="G_PROTEIN_RECEP_F1_2"/>
    <property type="match status" value="1"/>
</dbReference>
<comment type="subcellular location">
    <subcellularLocation>
        <location evidence="1">Cell membrane</location>
        <topology evidence="1">Multi-pass membrane protein</topology>
    </subcellularLocation>
</comment>
<dbReference type="InterPro" id="IPR000826">
    <property type="entry name" value="Formyl_rcpt-rel"/>
</dbReference>
<dbReference type="SUPFAM" id="SSF81321">
    <property type="entry name" value="Family A G protein-coupled receptor-like"/>
    <property type="match status" value="1"/>
</dbReference>
<dbReference type="PANTHER" id="PTHR24225:SF0">
    <property type="entry name" value="N-FORMYL PEPTIDE RECEPTOR 2"/>
    <property type="match status" value="1"/>
</dbReference>
<keyword evidence="11" id="KW-0807">Transducer</keyword>
<keyword evidence="6" id="KW-0297">G-protein coupled receptor</keyword>
<evidence type="ECO:0000256" key="4">
    <source>
        <dbReference type="ARBA" id="ARBA00022692"/>
    </source>
</evidence>
<evidence type="ECO:0000313" key="18">
    <source>
        <dbReference type="EMBL" id="KAK2116706.1"/>
    </source>
</evidence>
<keyword evidence="10" id="KW-0325">Glycoprotein</keyword>